<dbReference type="InterPro" id="IPR012337">
    <property type="entry name" value="RNaseH-like_sf"/>
</dbReference>
<dbReference type="CDD" id="cd01647">
    <property type="entry name" value="RT_LTR"/>
    <property type="match status" value="1"/>
</dbReference>
<dbReference type="Gene3D" id="2.40.70.10">
    <property type="entry name" value="Acid Proteases"/>
    <property type="match status" value="1"/>
</dbReference>
<dbReference type="Pfam" id="PF03732">
    <property type="entry name" value="Retrotrans_gag"/>
    <property type="match status" value="1"/>
</dbReference>
<name>A0A2N9G4Y9_FAGSY</name>
<dbReference type="InterPro" id="IPR043502">
    <property type="entry name" value="DNA/RNA_pol_sf"/>
</dbReference>
<dbReference type="InterPro" id="IPR043128">
    <property type="entry name" value="Rev_trsase/Diguanyl_cyclase"/>
</dbReference>
<gene>
    <name evidence="5" type="ORF">FSB_LOCUS22123</name>
</gene>
<feature type="region of interest" description="Disordered" evidence="3">
    <location>
        <begin position="465"/>
        <end position="503"/>
    </location>
</feature>
<evidence type="ECO:0000313" key="5">
    <source>
        <dbReference type="EMBL" id="SPC94241.1"/>
    </source>
</evidence>
<accession>A0A2N9G4Y9</accession>
<dbReference type="PROSITE" id="PS50994">
    <property type="entry name" value="INTEGRASE"/>
    <property type="match status" value="1"/>
</dbReference>
<protein>
    <recommendedName>
        <fullName evidence="4">Integrase catalytic domain-containing protein</fullName>
    </recommendedName>
</protein>
<dbReference type="InterPro" id="IPR002156">
    <property type="entry name" value="RNaseH_domain"/>
</dbReference>
<dbReference type="Gene3D" id="3.10.10.10">
    <property type="entry name" value="HIV Type 1 Reverse Transcriptase, subunit A, domain 1"/>
    <property type="match status" value="1"/>
</dbReference>
<dbReference type="Gene3D" id="3.30.70.270">
    <property type="match status" value="2"/>
</dbReference>
<feature type="region of interest" description="Disordered" evidence="3">
    <location>
        <begin position="1"/>
        <end position="133"/>
    </location>
</feature>
<feature type="region of interest" description="Disordered" evidence="3">
    <location>
        <begin position="864"/>
        <end position="898"/>
    </location>
</feature>
<evidence type="ECO:0000256" key="1">
    <source>
        <dbReference type="ARBA" id="ARBA00023172"/>
    </source>
</evidence>
<dbReference type="Pfam" id="PF17919">
    <property type="entry name" value="RT_RNaseH_2"/>
    <property type="match status" value="1"/>
</dbReference>
<dbReference type="SUPFAM" id="SSF53098">
    <property type="entry name" value="Ribonuclease H-like"/>
    <property type="match status" value="2"/>
</dbReference>
<dbReference type="PANTHER" id="PTHR48475">
    <property type="entry name" value="RIBONUCLEASE H"/>
    <property type="match status" value="1"/>
</dbReference>
<dbReference type="Pfam" id="PF00078">
    <property type="entry name" value="RVT_1"/>
    <property type="match status" value="1"/>
</dbReference>
<dbReference type="CDD" id="cd09279">
    <property type="entry name" value="RNase_HI_like"/>
    <property type="match status" value="1"/>
</dbReference>
<feature type="region of interest" description="Disordered" evidence="3">
    <location>
        <begin position="645"/>
        <end position="681"/>
    </location>
</feature>
<feature type="coiled-coil region" evidence="2">
    <location>
        <begin position="1515"/>
        <end position="1542"/>
    </location>
</feature>
<feature type="region of interest" description="Disordered" evidence="3">
    <location>
        <begin position="347"/>
        <end position="394"/>
    </location>
</feature>
<keyword evidence="1" id="KW-0233">DNA recombination</keyword>
<organism evidence="5">
    <name type="scientific">Fagus sylvatica</name>
    <name type="common">Beechnut</name>
    <dbReference type="NCBI Taxonomy" id="28930"/>
    <lineage>
        <taxon>Eukaryota</taxon>
        <taxon>Viridiplantae</taxon>
        <taxon>Streptophyta</taxon>
        <taxon>Embryophyta</taxon>
        <taxon>Tracheophyta</taxon>
        <taxon>Spermatophyta</taxon>
        <taxon>Magnoliopsida</taxon>
        <taxon>eudicotyledons</taxon>
        <taxon>Gunneridae</taxon>
        <taxon>Pentapetalae</taxon>
        <taxon>rosids</taxon>
        <taxon>fabids</taxon>
        <taxon>Fagales</taxon>
        <taxon>Fagaceae</taxon>
        <taxon>Fagus</taxon>
    </lineage>
</organism>
<dbReference type="Pfam" id="PF13456">
    <property type="entry name" value="RVT_3"/>
    <property type="match status" value="1"/>
</dbReference>
<feature type="compositionally biased region" description="Basic and acidic residues" evidence="3">
    <location>
        <begin position="116"/>
        <end position="133"/>
    </location>
</feature>
<feature type="compositionally biased region" description="Polar residues" evidence="3">
    <location>
        <begin position="100"/>
        <end position="109"/>
    </location>
</feature>
<dbReference type="Pfam" id="PF17921">
    <property type="entry name" value="Integrase_H2C2"/>
    <property type="match status" value="1"/>
</dbReference>
<sequence length="1614" mass="183940">MEGAPNDGTSADPAMTPIERQMQVIATSIQDLARETSRQNQELWQAIRKGPPTPHDNNQPPPRGGNRSNDQEADSHQITRRRGGEVERTPPRSRHRAESVGSSAPPSQHKTAKTTRRPDHPDRSSRDPDDKTARLEKELREMRKQMGDMKNSLRAKAARNLDNLVHRADSPFIPSIADFPLPSRFKVPLLENFDGTKDPFDYLEAFKTIMQLQAVPEEVMCRAFPLGLRGSARVWFNKLESESIGSFVQLSRAFIDHFIGSQRRGRPPTHLLSVKQMEGESLRTFVHRFNEEAMKIDRPKEDVTVTAFMAGLRKGDFLYELCKDPPETMSELMYEATKHMNAEDALEAMDDPPPKRCKETEDRKPEPAKQKVPKFTETPERKRTTAPPVKFSSFTPLNTPIDKLLLQIQDDPSLRWPGKIRSDPNNRPKNLYCRFHRDHGHLTEDCVALKEQVETLIRQGKLQKYVSRPAKPPAQREQAEPNRPGPVGEIRTIIGGPASGGTSRASRRAYARQVHNIMVVQRPPKNVRLDDQIISFSEEDARGTHQPHDDALVITVNIAGFTTRRVMVDNGSSADILYLPAYQQMRLDKDKLRPMDAPLVGFTGDKVCPVGIVTLPITVGTHPKTVSKTVDFLVVNCPSAYNAIIGRTNPQPTPSRDLHIPSPPQIPHRTRDRGSQRRSSCCQRMLPRVIRIRRTEPNDDHRRTEDSIKQKRRVFAPERNNAIMEEVDKLLAADFIREVFYPDWLANVVMVKKNTGKWRMCVDFTDLNKACPKDSFPLPRIDQLVDSTAGHKLLTFMDAFSGYNQIVMDENDQEKTSFITSRGLFCYKVMPFGLKNAGATYQRLMNRMFHDQIGRNVESLHRRHVSEVQGGRRPPGRPQRDFSNAPQISDEAEPKGIEANPDKIKAILEMQPPKNTKEVQRLTGRVAALNRFMSRSTDKCLPFFKTLKKAFEWTDECQQAFEELKKYLTKPPLLSPSKQGEELHLYLAVSPTAVSSALIREEERRQLPVYYTSRALRGAEERYPPMEKLAFALVTAARKLRPYFQAHTIVLLTNHPLRKAMNKPDAAGRLIQWSIELSEFDIDYRPRTAIKAQALADFIAEFTSKDDEPTEDVEQTSRWTMNIDGSSTKDSGGIDVVLKSPEGDTIKQAVRLQYPTTNNEAEYEALLTGLEMAKVLGATELDVLSDSQLVLSRIPREQNTEADRLAKSALSSTADDQIKVVQQSSLQATEMNLVHVETSWMTPIISYLQRGTLPGNQHEARRLKVRASRFLILQGTLYKRSFSLPYLRCLAPDEASYVMREIHEGVCGDHSGARALQRKIVRAGYYWPSMKADAYQFVQRCDKCQRRQLKFLVVAIDYFTKWVEAEPLATITERNIQNFVWKAVICRFGIPRVLVSDNGKQFDNLRFKQFSQELGIHNHYSSPGHPQANGQVEVTNRSLLKLIKTRLEGAKGLWPEELPSVLWAYRTTVRIPTGETPFRMTFGSEAVVTVEIGLTTLRTSTYDEQQNEEQLRLNLDLIDEVRETAEARMKRYQEKMARHYNSKVKPRQLSVGDLVLRKVTLATRNPSEGKLGPNWEGPYKVIEIRRSGTYHLEDMTGRRLPHPWNAEHLRKYYP</sequence>
<dbReference type="GO" id="GO:0004523">
    <property type="term" value="F:RNA-DNA hybrid ribonuclease activity"/>
    <property type="evidence" value="ECO:0007669"/>
    <property type="project" value="InterPro"/>
</dbReference>
<dbReference type="InterPro" id="IPR036397">
    <property type="entry name" value="RNaseH_sf"/>
</dbReference>
<dbReference type="CDD" id="cd00303">
    <property type="entry name" value="retropepsin_like"/>
    <property type="match status" value="1"/>
</dbReference>
<dbReference type="GO" id="GO:0006310">
    <property type="term" value="P:DNA recombination"/>
    <property type="evidence" value="ECO:0007669"/>
    <property type="project" value="UniProtKB-KW"/>
</dbReference>
<dbReference type="SUPFAM" id="SSF56672">
    <property type="entry name" value="DNA/RNA polymerases"/>
    <property type="match status" value="1"/>
</dbReference>
<evidence type="ECO:0000256" key="2">
    <source>
        <dbReference type="SAM" id="Coils"/>
    </source>
</evidence>
<dbReference type="InterPro" id="IPR041577">
    <property type="entry name" value="RT_RNaseH_2"/>
</dbReference>
<dbReference type="InterPro" id="IPR041588">
    <property type="entry name" value="Integrase_H2C2"/>
</dbReference>
<dbReference type="GO" id="GO:0003676">
    <property type="term" value="F:nucleic acid binding"/>
    <property type="evidence" value="ECO:0007669"/>
    <property type="project" value="InterPro"/>
</dbReference>
<feature type="compositionally biased region" description="Basic and acidic residues" evidence="3">
    <location>
        <begin position="352"/>
        <end position="369"/>
    </location>
</feature>
<dbReference type="GO" id="GO:0015074">
    <property type="term" value="P:DNA integration"/>
    <property type="evidence" value="ECO:0007669"/>
    <property type="project" value="InterPro"/>
</dbReference>
<keyword evidence="2" id="KW-0175">Coiled coil</keyword>
<evidence type="ECO:0000259" key="4">
    <source>
        <dbReference type="PROSITE" id="PS50994"/>
    </source>
</evidence>
<dbReference type="Gene3D" id="3.30.420.10">
    <property type="entry name" value="Ribonuclease H-like superfamily/Ribonuclease H"/>
    <property type="match status" value="2"/>
</dbReference>
<feature type="compositionally biased region" description="Pro residues" evidence="3">
    <location>
        <begin position="51"/>
        <end position="63"/>
    </location>
</feature>
<dbReference type="PANTHER" id="PTHR48475:SF2">
    <property type="entry name" value="RIBONUCLEASE H"/>
    <property type="match status" value="1"/>
</dbReference>
<dbReference type="Pfam" id="PF00665">
    <property type="entry name" value="rve"/>
    <property type="match status" value="1"/>
</dbReference>
<dbReference type="InterPro" id="IPR021109">
    <property type="entry name" value="Peptidase_aspartic_dom_sf"/>
</dbReference>
<feature type="domain" description="Integrase catalytic" evidence="4">
    <location>
        <begin position="1318"/>
        <end position="1485"/>
    </location>
</feature>
<dbReference type="EMBL" id="OIVN01001462">
    <property type="protein sequence ID" value="SPC94241.1"/>
    <property type="molecule type" value="Genomic_DNA"/>
</dbReference>
<evidence type="ECO:0000256" key="3">
    <source>
        <dbReference type="SAM" id="MobiDB-lite"/>
    </source>
</evidence>
<feature type="compositionally biased region" description="Basic and acidic residues" evidence="3">
    <location>
        <begin position="69"/>
        <end position="90"/>
    </location>
</feature>
<dbReference type="InterPro" id="IPR005162">
    <property type="entry name" value="Retrotrans_gag_dom"/>
</dbReference>
<dbReference type="InterPro" id="IPR001584">
    <property type="entry name" value="Integrase_cat-core"/>
</dbReference>
<dbReference type="InterPro" id="IPR000477">
    <property type="entry name" value="RT_dom"/>
</dbReference>
<proteinExistence type="predicted"/>
<reference evidence="5" key="1">
    <citation type="submission" date="2018-02" db="EMBL/GenBank/DDBJ databases">
        <authorList>
            <person name="Cohen D.B."/>
            <person name="Kent A.D."/>
        </authorList>
    </citation>
    <scope>NUCLEOTIDE SEQUENCE</scope>
</reference>